<reference evidence="2" key="1">
    <citation type="journal article" date="2023" name="Mol. Biol. Evol.">
        <title>Third-Generation Sequencing Reveals the Adaptive Role of the Epigenome in Three Deep-Sea Polychaetes.</title>
        <authorList>
            <person name="Perez M."/>
            <person name="Aroh O."/>
            <person name="Sun Y."/>
            <person name="Lan Y."/>
            <person name="Juniper S.K."/>
            <person name="Young C.R."/>
            <person name="Angers B."/>
            <person name="Qian P.Y."/>
        </authorList>
    </citation>
    <scope>NUCLEOTIDE SEQUENCE</scope>
    <source>
        <strain evidence="2">P08H-3</strain>
    </source>
</reference>
<name>A0AAD9N726_9ANNE</name>
<proteinExistence type="predicted"/>
<feature type="region of interest" description="Disordered" evidence="1">
    <location>
        <begin position="77"/>
        <end position="102"/>
    </location>
</feature>
<protein>
    <submittedName>
        <fullName evidence="2">Uncharacterized protein</fullName>
    </submittedName>
</protein>
<feature type="region of interest" description="Disordered" evidence="1">
    <location>
        <begin position="1"/>
        <end position="55"/>
    </location>
</feature>
<evidence type="ECO:0000313" key="3">
    <source>
        <dbReference type="Proteomes" id="UP001208570"/>
    </source>
</evidence>
<gene>
    <name evidence="2" type="ORF">LSH36_156g05030</name>
</gene>
<keyword evidence="3" id="KW-1185">Reference proteome</keyword>
<evidence type="ECO:0000313" key="2">
    <source>
        <dbReference type="EMBL" id="KAK2159205.1"/>
    </source>
</evidence>
<comment type="caution">
    <text evidence="2">The sequence shown here is derived from an EMBL/GenBank/DDBJ whole genome shotgun (WGS) entry which is preliminary data.</text>
</comment>
<dbReference type="AlphaFoldDB" id="A0AAD9N726"/>
<organism evidence="2 3">
    <name type="scientific">Paralvinella palmiformis</name>
    <dbReference type="NCBI Taxonomy" id="53620"/>
    <lineage>
        <taxon>Eukaryota</taxon>
        <taxon>Metazoa</taxon>
        <taxon>Spiralia</taxon>
        <taxon>Lophotrochozoa</taxon>
        <taxon>Annelida</taxon>
        <taxon>Polychaeta</taxon>
        <taxon>Sedentaria</taxon>
        <taxon>Canalipalpata</taxon>
        <taxon>Terebellida</taxon>
        <taxon>Terebelliformia</taxon>
        <taxon>Alvinellidae</taxon>
        <taxon>Paralvinella</taxon>
    </lineage>
</organism>
<evidence type="ECO:0000256" key="1">
    <source>
        <dbReference type="SAM" id="MobiDB-lite"/>
    </source>
</evidence>
<dbReference type="EMBL" id="JAODUP010000156">
    <property type="protein sequence ID" value="KAK2159205.1"/>
    <property type="molecule type" value="Genomic_DNA"/>
</dbReference>
<accession>A0AAD9N726</accession>
<dbReference type="Proteomes" id="UP001208570">
    <property type="component" value="Unassembled WGS sequence"/>
</dbReference>
<sequence length="179" mass="19930">MNNGEGRPLLRRGKAEPLVRESRRHTSLVEASTSSVAYDVSTRHSMTSRRSRQSMELWDLEEARRIRDLARRSIEKYKSVAPDNPGNAGVPKNTDLGCYPDNPRASAIPSVLENPAVLRDPETINDETYTSLDPTSKDMTSHEHVYTTIGSEAGMACSSDPNSCFRRRHTTDDGCQLPP</sequence>